<protein>
    <submittedName>
        <fullName evidence="2">Kinase-like domain-containing protein</fullName>
    </submittedName>
</protein>
<dbReference type="GO" id="GO:0005524">
    <property type="term" value="F:ATP binding"/>
    <property type="evidence" value="ECO:0007669"/>
    <property type="project" value="InterPro"/>
</dbReference>
<accession>A0A397VRK4</accession>
<comment type="caution">
    <text evidence="2">The sequence shown here is derived from an EMBL/GenBank/DDBJ whole genome shotgun (WGS) entry which is preliminary data.</text>
</comment>
<dbReference type="GO" id="GO:0005737">
    <property type="term" value="C:cytoplasm"/>
    <property type="evidence" value="ECO:0007669"/>
    <property type="project" value="TreeGrafter"/>
</dbReference>
<evidence type="ECO:0000259" key="1">
    <source>
        <dbReference type="PROSITE" id="PS50011"/>
    </source>
</evidence>
<reference evidence="2 3" key="1">
    <citation type="submission" date="2018-06" db="EMBL/GenBank/DDBJ databases">
        <title>Comparative genomics reveals the genomic features of Rhizophagus irregularis, R. cerebriforme, R. diaphanum and Gigaspora rosea, and their symbiotic lifestyle signature.</title>
        <authorList>
            <person name="Morin E."/>
            <person name="San Clemente H."/>
            <person name="Chen E.C.H."/>
            <person name="De La Providencia I."/>
            <person name="Hainaut M."/>
            <person name="Kuo A."/>
            <person name="Kohler A."/>
            <person name="Murat C."/>
            <person name="Tang N."/>
            <person name="Roy S."/>
            <person name="Loubradou J."/>
            <person name="Henrissat B."/>
            <person name="Grigoriev I.V."/>
            <person name="Corradi N."/>
            <person name="Roux C."/>
            <person name="Martin F.M."/>
        </authorList>
    </citation>
    <scope>NUCLEOTIDE SEQUENCE [LARGE SCALE GENOMIC DNA]</scope>
    <source>
        <strain evidence="2 3">DAOM 194757</strain>
    </source>
</reference>
<dbReference type="PROSITE" id="PS50011">
    <property type="entry name" value="PROTEIN_KINASE_DOM"/>
    <property type="match status" value="1"/>
</dbReference>
<dbReference type="OrthoDB" id="2213591at2759"/>
<dbReference type="Gene3D" id="1.10.510.10">
    <property type="entry name" value="Transferase(Phosphotransferase) domain 1"/>
    <property type="match status" value="1"/>
</dbReference>
<dbReference type="PANTHER" id="PTHR23257">
    <property type="entry name" value="SERINE-THREONINE PROTEIN KINASE"/>
    <property type="match status" value="1"/>
</dbReference>
<feature type="non-terminal residue" evidence="2">
    <location>
        <position position="1"/>
    </location>
</feature>
<evidence type="ECO:0000313" key="2">
    <source>
        <dbReference type="EMBL" id="RIB23957.1"/>
    </source>
</evidence>
<dbReference type="EMBL" id="QKWP01000237">
    <property type="protein sequence ID" value="RIB23957.1"/>
    <property type="molecule type" value="Genomic_DNA"/>
</dbReference>
<keyword evidence="2" id="KW-0418">Kinase</keyword>
<dbReference type="SUPFAM" id="SSF56112">
    <property type="entry name" value="Protein kinase-like (PK-like)"/>
    <property type="match status" value="1"/>
</dbReference>
<dbReference type="Pfam" id="PF00069">
    <property type="entry name" value="Pkinase"/>
    <property type="match status" value="1"/>
</dbReference>
<proteinExistence type="predicted"/>
<dbReference type="InterPro" id="IPR000719">
    <property type="entry name" value="Prot_kinase_dom"/>
</dbReference>
<organism evidence="2 3">
    <name type="scientific">Gigaspora rosea</name>
    <dbReference type="NCBI Taxonomy" id="44941"/>
    <lineage>
        <taxon>Eukaryota</taxon>
        <taxon>Fungi</taxon>
        <taxon>Fungi incertae sedis</taxon>
        <taxon>Mucoromycota</taxon>
        <taxon>Glomeromycotina</taxon>
        <taxon>Glomeromycetes</taxon>
        <taxon>Diversisporales</taxon>
        <taxon>Gigasporaceae</taxon>
        <taxon>Gigaspora</taxon>
    </lineage>
</organism>
<dbReference type="STRING" id="44941.A0A397VRK4"/>
<name>A0A397VRK4_9GLOM</name>
<dbReference type="AlphaFoldDB" id="A0A397VRK4"/>
<dbReference type="Proteomes" id="UP000266673">
    <property type="component" value="Unassembled WGS sequence"/>
</dbReference>
<keyword evidence="3" id="KW-1185">Reference proteome</keyword>
<dbReference type="InterPro" id="IPR050167">
    <property type="entry name" value="Ser_Thr_protein_kinase"/>
</dbReference>
<gene>
    <name evidence="2" type="ORF">C2G38_1958596</name>
</gene>
<dbReference type="GO" id="GO:0007165">
    <property type="term" value="P:signal transduction"/>
    <property type="evidence" value="ECO:0007669"/>
    <property type="project" value="TreeGrafter"/>
</dbReference>
<sequence>IHRDLHSGNILQDSLNGARIADFGLLVTTSRSSNIGPNLVCGILPYIPPEVLNNQTYTTASDIYSFGIIMWEILFGIPITTLYNEKDNLQSQILFNGLRPPIFDLKSCYIDFMKKCWENDPKKRPSAVEICETFIKWQNDENIVLDLTENDKKGRKINDTDYSYNDQPFSYSKFLSQSITNNSKGESKILIIDFEEFSSIIKNSRN</sequence>
<keyword evidence="2" id="KW-0808">Transferase</keyword>
<dbReference type="InterPro" id="IPR011009">
    <property type="entry name" value="Kinase-like_dom_sf"/>
</dbReference>
<feature type="domain" description="Protein kinase" evidence="1">
    <location>
        <begin position="1"/>
        <end position="135"/>
    </location>
</feature>
<evidence type="ECO:0000313" key="3">
    <source>
        <dbReference type="Proteomes" id="UP000266673"/>
    </source>
</evidence>
<dbReference type="GO" id="GO:0004672">
    <property type="term" value="F:protein kinase activity"/>
    <property type="evidence" value="ECO:0007669"/>
    <property type="project" value="InterPro"/>
</dbReference>